<evidence type="ECO:0000313" key="4">
    <source>
        <dbReference type="Proteomes" id="UP001219525"/>
    </source>
</evidence>
<comment type="caution">
    <text evidence="3">The sequence shown here is derived from an EMBL/GenBank/DDBJ whole genome shotgun (WGS) entry which is preliminary data.</text>
</comment>
<reference evidence="3" key="1">
    <citation type="submission" date="2023-03" db="EMBL/GenBank/DDBJ databases">
        <title>Massive genome expansion in bonnet fungi (Mycena s.s.) driven by repeated elements and novel gene families across ecological guilds.</title>
        <authorList>
            <consortium name="Lawrence Berkeley National Laboratory"/>
            <person name="Harder C.B."/>
            <person name="Miyauchi S."/>
            <person name="Viragh M."/>
            <person name="Kuo A."/>
            <person name="Thoen E."/>
            <person name="Andreopoulos B."/>
            <person name="Lu D."/>
            <person name="Skrede I."/>
            <person name="Drula E."/>
            <person name="Henrissat B."/>
            <person name="Morin E."/>
            <person name="Kohler A."/>
            <person name="Barry K."/>
            <person name="LaButti K."/>
            <person name="Morin E."/>
            <person name="Salamov A."/>
            <person name="Lipzen A."/>
            <person name="Mereny Z."/>
            <person name="Hegedus B."/>
            <person name="Baldrian P."/>
            <person name="Stursova M."/>
            <person name="Weitz H."/>
            <person name="Taylor A."/>
            <person name="Grigoriev I.V."/>
            <person name="Nagy L.G."/>
            <person name="Martin F."/>
            <person name="Kauserud H."/>
        </authorList>
    </citation>
    <scope>NUCLEOTIDE SEQUENCE</scope>
    <source>
        <strain evidence="3">9144</strain>
    </source>
</reference>
<organism evidence="3 4">
    <name type="scientific">Mycena pura</name>
    <dbReference type="NCBI Taxonomy" id="153505"/>
    <lineage>
        <taxon>Eukaryota</taxon>
        <taxon>Fungi</taxon>
        <taxon>Dikarya</taxon>
        <taxon>Basidiomycota</taxon>
        <taxon>Agaricomycotina</taxon>
        <taxon>Agaricomycetes</taxon>
        <taxon>Agaricomycetidae</taxon>
        <taxon>Agaricales</taxon>
        <taxon>Marasmiineae</taxon>
        <taxon>Mycenaceae</taxon>
        <taxon>Mycena</taxon>
    </lineage>
</organism>
<dbReference type="Pfam" id="PF17667">
    <property type="entry name" value="Pkinase_fungal"/>
    <property type="match status" value="1"/>
</dbReference>
<dbReference type="PANTHER" id="PTHR38248">
    <property type="entry name" value="FUNK1 6"/>
    <property type="match status" value="1"/>
</dbReference>
<dbReference type="InterPro" id="IPR040976">
    <property type="entry name" value="Pkinase_fungal"/>
</dbReference>
<dbReference type="EMBL" id="JARJCW010000054">
    <property type="protein sequence ID" value="KAJ7202602.1"/>
    <property type="molecule type" value="Genomic_DNA"/>
</dbReference>
<dbReference type="InterPro" id="IPR011009">
    <property type="entry name" value="Kinase-like_dom_sf"/>
</dbReference>
<gene>
    <name evidence="3" type="ORF">GGX14DRAFT_370371</name>
</gene>
<evidence type="ECO:0000313" key="3">
    <source>
        <dbReference type="EMBL" id="KAJ7202602.1"/>
    </source>
</evidence>
<evidence type="ECO:0000256" key="1">
    <source>
        <dbReference type="SAM" id="MobiDB-lite"/>
    </source>
</evidence>
<dbReference type="PANTHER" id="PTHR38248:SF2">
    <property type="entry name" value="FUNK1 11"/>
    <property type="match status" value="1"/>
</dbReference>
<feature type="domain" description="Fungal-type protein kinase" evidence="2">
    <location>
        <begin position="73"/>
        <end position="479"/>
    </location>
</feature>
<dbReference type="Proteomes" id="UP001219525">
    <property type="component" value="Unassembled WGS sequence"/>
</dbReference>
<dbReference type="SUPFAM" id="SSF56112">
    <property type="entry name" value="Protein kinase-like (PK-like)"/>
    <property type="match status" value="1"/>
</dbReference>
<accession>A0AAD6YAM9</accession>
<dbReference type="AlphaFoldDB" id="A0AAD6YAM9"/>
<protein>
    <recommendedName>
        <fullName evidence="2">Fungal-type protein kinase domain-containing protein</fullName>
    </recommendedName>
</protein>
<feature type="region of interest" description="Disordered" evidence="1">
    <location>
        <begin position="598"/>
        <end position="647"/>
    </location>
</feature>
<proteinExistence type="predicted"/>
<sequence>MSTFDVSNRPVVCDTHSQPFKSLDGGHKTMPDITISRPGVPHNLKLIEWAHAGTVIELKWTTDIFDAEGIHDSKGSRDALVQLAKSARSLLMASGGCHVYVVACFNKGMARILRFDRAGFRVTHPFDWLEETSTVFPTFFHRLYNPAGHPSHMDGDDYTIRPPTVAETKLLFHALCKHENDARRCTTLKKATEHSRCITAVRFVTEDNKRVPKLVDCFTIGSDISYMDGLFGRATRVCRVILKEDFEKEKPTIYALKDAWRQTCRRPELDFYDAIAAHCKANQIDMDKEGMAQCHGSVDLSADDVPPGATWDPALHLTRSSKGGPELERRHTRTLLTPIGTPLKFFTSTKSLAEALCRVVWHHRIAYDAGVLHRDISDGNVLFRETVDGTPEAFLVDWDYAEFTVDGLRLFHEAFPEREEQTKSYQSIDKSLKDLTGTLPFVAMKIVDNMDEDVADSEEETLHAAEHDLESVYWLLIWMILRHTHHGHKAGDMACSKLFDENRKFEWVHRPRTRFTQTGPLFRLATDLGRQVQRQNPTQDSAVPPVQMTHAKVLETFDTYLKAADWPTNDPALLFKLPSIRSDKQEKDESLHQLVLKGASRASAKRSRPWDDDDEASPTVASASSHGTTAVSSASDGPRASKKLKGL</sequence>
<keyword evidence="4" id="KW-1185">Reference proteome</keyword>
<evidence type="ECO:0000259" key="2">
    <source>
        <dbReference type="Pfam" id="PF17667"/>
    </source>
</evidence>
<name>A0AAD6YAM9_9AGAR</name>
<feature type="compositionally biased region" description="Polar residues" evidence="1">
    <location>
        <begin position="619"/>
        <end position="635"/>
    </location>
</feature>